<evidence type="ECO:0000256" key="1">
    <source>
        <dbReference type="SAM" id="MobiDB-lite"/>
    </source>
</evidence>
<proteinExistence type="predicted"/>
<feature type="domain" description="AMIN-like" evidence="2">
    <location>
        <begin position="85"/>
        <end position="210"/>
    </location>
</feature>
<feature type="region of interest" description="Disordered" evidence="1">
    <location>
        <begin position="16"/>
        <end position="65"/>
    </location>
</feature>
<protein>
    <recommendedName>
        <fullName evidence="2">AMIN-like domain-containing protein</fullName>
    </recommendedName>
</protein>
<sequence length="370" mass="38515">MRLLAAGVCTALALTACGSSDDPSGQPDGTAAAPSTSAEPTSAEPTSAEPTDAEPSGPREDQPVEPIAVGDVDESAAEGSGPPVTLTDVRLGAHDGFDRIVFELAGEGQAGWQVGFTGAPRSQGSGLPVDVPGHAVLGITLTNIALPGDAVPGAQPWEVGNLRVHASAVLDTVVTDTLFEGRYAFFAGLDEQRPFAVGQLTSPQRIVVDLLDEEPTSTTELSQRCESPAGFAISYPEGWSVNSGETVPSCTRFAPESFSIPPATDARVGSVTASVETIPFDRVASAGTAEPDSRQETMVDGHRAVRIQRVTVGEGLYPAGIRMTSYVVELEPGGDGPRTLVVDTVGLPQFDYARNVRMLDRMIETIDITG</sequence>
<reference evidence="4" key="1">
    <citation type="submission" date="2023-07" db="EMBL/GenBank/DDBJ databases">
        <title>30 novel species of actinomycetes from the DSMZ collection.</title>
        <authorList>
            <person name="Nouioui I."/>
        </authorList>
    </citation>
    <scope>NUCLEOTIDE SEQUENCE [LARGE SCALE GENOMIC DNA]</scope>
    <source>
        <strain evidence="4">DSM 46792</strain>
    </source>
</reference>
<dbReference type="Proteomes" id="UP001183222">
    <property type="component" value="Unassembled WGS sequence"/>
</dbReference>
<name>A0ABU2K7S6_9ACTN</name>
<comment type="caution">
    <text evidence="3">The sequence shown here is derived from an EMBL/GenBank/DDBJ whole genome shotgun (WGS) entry which is preliminary data.</text>
</comment>
<dbReference type="Pfam" id="PF24837">
    <property type="entry name" value="AMIN-like"/>
    <property type="match status" value="1"/>
</dbReference>
<dbReference type="PROSITE" id="PS51257">
    <property type="entry name" value="PROKAR_LIPOPROTEIN"/>
    <property type="match status" value="1"/>
</dbReference>
<organism evidence="3 4">
    <name type="scientific">Blastococcus goldschmidtiae</name>
    <dbReference type="NCBI Taxonomy" id="3075546"/>
    <lineage>
        <taxon>Bacteria</taxon>
        <taxon>Bacillati</taxon>
        <taxon>Actinomycetota</taxon>
        <taxon>Actinomycetes</taxon>
        <taxon>Geodermatophilales</taxon>
        <taxon>Geodermatophilaceae</taxon>
        <taxon>Blastococcus</taxon>
    </lineage>
</organism>
<dbReference type="InterPro" id="IPR056303">
    <property type="entry name" value="AMIN-like"/>
</dbReference>
<dbReference type="EMBL" id="JAVREI010000005">
    <property type="protein sequence ID" value="MDT0276249.1"/>
    <property type="molecule type" value="Genomic_DNA"/>
</dbReference>
<evidence type="ECO:0000259" key="2">
    <source>
        <dbReference type="Pfam" id="PF24837"/>
    </source>
</evidence>
<evidence type="ECO:0000313" key="3">
    <source>
        <dbReference type="EMBL" id="MDT0276249.1"/>
    </source>
</evidence>
<gene>
    <name evidence="3" type="ORF">RM425_10095</name>
</gene>
<evidence type="ECO:0000313" key="4">
    <source>
        <dbReference type="Proteomes" id="UP001183222"/>
    </source>
</evidence>
<dbReference type="RefSeq" id="WP_311345063.1">
    <property type="nucleotide sequence ID" value="NZ_JAVREI010000005.1"/>
</dbReference>
<accession>A0ABU2K7S6</accession>
<feature type="compositionally biased region" description="Low complexity" evidence="1">
    <location>
        <begin position="30"/>
        <end position="50"/>
    </location>
</feature>
<keyword evidence="4" id="KW-1185">Reference proteome</keyword>